<accession>A0AAQ3M7H3</accession>
<dbReference type="InterPro" id="IPR022226">
    <property type="entry name" value="DUF3752"/>
</dbReference>
<dbReference type="PANTHER" id="PTHR46370:SF1">
    <property type="entry name" value="GPALPP MOTIFS-CONTAINING PROTEIN 1"/>
    <property type="match status" value="1"/>
</dbReference>
<feature type="compositionally biased region" description="Basic and acidic residues" evidence="1">
    <location>
        <begin position="235"/>
        <end position="247"/>
    </location>
</feature>
<gene>
    <name evidence="3" type="ORF">R9X50_00524000</name>
</gene>
<dbReference type="Pfam" id="PF12572">
    <property type="entry name" value="DUF3752"/>
    <property type="match status" value="1"/>
</dbReference>
<organism evidence="3 4">
    <name type="scientific">Acrodontium crateriforme</name>
    <dbReference type="NCBI Taxonomy" id="150365"/>
    <lineage>
        <taxon>Eukaryota</taxon>
        <taxon>Fungi</taxon>
        <taxon>Dikarya</taxon>
        <taxon>Ascomycota</taxon>
        <taxon>Pezizomycotina</taxon>
        <taxon>Dothideomycetes</taxon>
        <taxon>Dothideomycetidae</taxon>
        <taxon>Mycosphaerellales</taxon>
        <taxon>Teratosphaeriaceae</taxon>
        <taxon>Acrodontium</taxon>
    </lineage>
</organism>
<dbReference type="InterPro" id="IPR046331">
    <property type="entry name" value="GPAM1-like"/>
</dbReference>
<feature type="region of interest" description="Disordered" evidence="1">
    <location>
        <begin position="211"/>
        <end position="278"/>
    </location>
</feature>
<name>A0AAQ3M7H3_9PEZI</name>
<evidence type="ECO:0000259" key="2">
    <source>
        <dbReference type="Pfam" id="PF12572"/>
    </source>
</evidence>
<evidence type="ECO:0000313" key="4">
    <source>
        <dbReference type="Proteomes" id="UP001303373"/>
    </source>
</evidence>
<feature type="region of interest" description="Disordered" evidence="1">
    <location>
        <begin position="1"/>
        <end position="167"/>
    </location>
</feature>
<feature type="compositionally biased region" description="Basic and acidic residues" evidence="1">
    <location>
        <begin position="116"/>
        <end position="139"/>
    </location>
</feature>
<evidence type="ECO:0000313" key="3">
    <source>
        <dbReference type="EMBL" id="WPH02377.1"/>
    </source>
</evidence>
<dbReference type="EMBL" id="CP138587">
    <property type="protein sequence ID" value="WPH02377.1"/>
    <property type="molecule type" value="Genomic_DNA"/>
</dbReference>
<reference evidence="3 4" key="1">
    <citation type="submission" date="2023-11" db="EMBL/GenBank/DDBJ databases">
        <title>An acidophilic fungus is an integral part of prey digestion in a carnivorous sundew plant.</title>
        <authorList>
            <person name="Tsai I.J."/>
        </authorList>
    </citation>
    <scope>NUCLEOTIDE SEQUENCE [LARGE SCALE GENOMIC DNA]</scope>
    <source>
        <strain evidence="3">169a</strain>
    </source>
</reference>
<sequence length="278" mass="30251">MSGIGPALPPHLLAKRKRKEEDESPDAPARASGAKRSPSPNEAEKRRKVMGPSMPPAPLDKRPSEPANPVESESSDDDDDFGPSLPPSNGDEATNYNDDDQELDDQSAQQKLAARPQRDEWMTMAPKQDDLAARMDPTKIRARGFNTGKGAKGPNAIGDDGSSWNETPEQKMKRLQDEMMGITRPSASKPGSDLNVAKATRDEAAAARIQELTKTRGPTLMEKHAGTKAAEQEDDPSKRAFDREKDMGSGQRIGHAQRKQMLNKAADFSTKFSGGSYL</sequence>
<evidence type="ECO:0000256" key="1">
    <source>
        <dbReference type="SAM" id="MobiDB-lite"/>
    </source>
</evidence>
<proteinExistence type="predicted"/>
<dbReference type="AlphaFoldDB" id="A0AAQ3M7H3"/>
<dbReference type="Proteomes" id="UP001303373">
    <property type="component" value="Chromosome 8"/>
</dbReference>
<keyword evidence="4" id="KW-1185">Reference proteome</keyword>
<dbReference type="PANTHER" id="PTHR46370">
    <property type="entry name" value="GPALPP MOTIFS-CONTAINING PROTEIN 1"/>
    <property type="match status" value="1"/>
</dbReference>
<feature type="domain" description="DUF3752" evidence="2">
    <location>
        <begin position="126"/>
        <end position="273"/>
    </location>
</feature>
<protein>
    <recommendedName>
        <fullName evidence="2">DUF3752 domain-containing protein</fullName>
    </recommendedName>
</protein>